<keyword evidence="9" id="KW-1185">Reference proteome</keyword>
<dbReference type="Pfam" id="PF13832">
    <property type="entry name" value="zf-HC5HC2H_2"/>
    <property type="match status" value="1"/>
</dbReference>
<dbReference type="SMART" id="SM00249">
    <property type="entry name" value="PHD"/>
    <property type="match status" value="2"/>
</dbReference>
<dbReference type="InterPro" id="IPR019787">
    <property type="entry name" value="Znf_PHD-finger"/>
</dbReference>
<dbReference type="Pfam" id="PF00628">
    <property type="entry name" value="PHD"/>
    <property type="match status" value="1"/>
</dbReference>
<dbReference type="Gene3D" id="3.30.40.10">
    <property type="entry name" value="Zinc/RING finger domain, C3HC4 (zinc finger)"/>
    <property type="match status" value="2"/>
</dbReference>
<sequence length="315" mass="35327">MKTKISESSLPPNKRYKYLKQESNNHHQFSKINYDKSPASPELPAKKRKTSRIPPLLPPSPPHSSIYCLPAKKRIYALHPFDLNLEPKTDENIENKKCPENIEGSDQICDTKIGIDDDDDDDGIVCSVCYSTDGDHHDPIVLCDGCDVMVHCTCYGHPLTKGVPEGDWFCDQCVSSKSLMPRKSSDSCCLCPVSGGAMKPTVDGKWAHIVCALFVPEVFFEDPEGREGIDCSKVPERRFEGLCYLCELKNGCVLDCSEPKCPLSFHVTCGLNEDLYVEYQQGKKKSDVVAGFCRKHTDLWQKQQQTGKFKIVARD</sequence>
<dbReference type="GO" id="GO:0006357">
    <property type="term" value="P:regulation of transcription by RNA polymerase II"/>
    <property type="evidence" value="ECO:0007669"/>
    <property type="project" value="TreeGrafter"/>
</dbReference>
<dbReference type="PROSITE" id="PS01359">
    <property type="entry name" value="ZF_PHD_1"/>
    <property type="match status" value="1"/>
</dbReference>
<dbReference type="PANTHER" id="PTHR13793">
    <property type="entry name" value="PHD FINGER PROTEINS"/>
    <property type="match status" value="1"/>
</dbReference>
<proteinExistence type="predicted"/>
<evidence type="ECO:0000313" key="9">
    <source>
        <dbReference type="Proteomes" id="UP001454036"/>
    </source>
</evidence>
<organism evidence="8 9">
    <name type="scientific">Lithospermum erythrorhizon</name>
    <name type="common">Purple gromwell</name>
    <name type="synonym">Lithospermum officinale var. erythrorhizon</name>
    <dbReference type="NCBI Taxonomy" id="34254"/>
    <lineage>
        <taxon>Eukaryota</taxon>
        <taxon>Viridiplantae</taxon>
        <taxon>Streptophyta</taxon>
        <taxon>Embryophyta</taxon>
        <taxon>Tracheophyta</taxon>
        <taxon>Spermatophyta</taxon>
        <taxon>Magnoliopsida</taxon>
        <taxon>eudicotyledons</taxon>
        <taxon>Gunneridae</taxon>
        <taxon>Pentapetalae</taxon>
        <taxon>asterids</taxon>
        <taxon>lamiids</taxon>
        <taxon>Boraginales</taxon>
        <taxon>Boraginaceae</taxon>
        <taxon>Boraginoideae</taxon>
        <taxon>Lithospermeae</taxon>
        <taxon>Lithospermum</taxon>
    </lineage>
</organism>
<evidence type="ECO:0000256" key="5">
    <source>
        <dbReference type="SAM" id="MobiDB-lite"/>
    </source>
</evidence>
<evidence type="ECO:0000256" key="1">
    <source>
        <dbReference type="ARBA" id="ARBA00022723"/>
    </source>
</evidence>
<evidence type="ECO:0000256" key="2">
    <source>
        <dbReference type="ARBA" id="ARBA00022771"/>
    </source>
</evidence>
<evidence type="ECO:0000313" key="8">
    <source>
        <dbReference type="EMBL" id="GAA0182325.1"/>
    </source>
</evidence>
<dbReference type="GO" id="GO:0008270">
    <property type="term" value="F:zinc ion binding"/>
    <property type="evidence" value="ECO:0007669"/>
    <property type="project" value="UniProtKB-KW"/>
</dbReference>
<dbReference type="PROSITE" id="PS51805">
    <property type="entry name" value="EPHD"/>
    <property type="match status" value="1"/>
</dbReference>
<dbReference type="AlphaFoldDB" id="A0AAV3RMC7"/>
<keyword evidence="1" id="KW-0479">Metal-binding</keyword>
<dbReference type="CDD" id="cd15492">
    <property type="entry name" value="PHD_BRPF_JADE_like"/>
    <property type="match status" value="1"/>
</dbReference>
<keyword evidence="3" id="KW-0862">Zinc</keyword>
<dbReference type="PANTHER" id="PTHR13793:SF148">
    <property type="entry name" value="RING_FYVE_PHD ZINC FINGER SUPERFAMILY PROTEIN"/>
    <property type="match status" value="1"/>
</dbReference>
<dbReference type="InterPro" id="IPR013083">
    <property type="entry name" value="Znf_RING/FYVE/PHD"/>
</dbReference>
<dbReference type="GO" id="GO:0005634">
    <property type="term" value="C:nucleus"/>
    <property type="evidence" value="ECO:0007669"/>
    <property type="project" value="UniProtKB-ARBA"/>
</dbReference>
<accession>A0AAV3RMC7</accession>
<feature type="domain" description="PHD-type" evidence="7">
    <location>
        <begin position="185"/>
        <end position="297"/>
    </location>
</feature>
<feature type="region of interest" description="Disordered" evidence="5">
    <location>
        <begin position="27"/>
        <end position="59"/>
    </location>
</feature>
<protein>
    <submittedName>
        <fullName evidence="8">Zinc finger transcription factor</fullName>
    </submittedName>
</protein>
<dbReference type="SUPFAM" id="SSF57903">
    <property type="entry name" value="FYVE/PHD zinc finger"/>
    <property type="match status" value="1"/>
</dbReference>
<reference evidence="8 9" key="1">
    <citation type="submission" date="2024-01" db="EMBL/GenBank/DDBJ databases">
        <title>The complete chloroplast genome sequence of Lithospermum erythrorhizon: insights into the phylogenetic relationship among Boraginaceae species and the maternal lineages of purple gromwells.</title>
        <authorList>
            <person name="Okada T."/>
            <person name="Watanabe K."/>
        </authorList>
    </citation>
    <scope>NUCLEOTIDE SEQUENCE [LARGE SCALE GENOMIC DNA]</scope>
</reference>
<dbReference type="InterPro" id="IPR050701">
    <property type="entry name" value="Histone_Mod_Regulator"/>
</dbReference>
<evidence type="ECO:0000259" key="7">
    <source>
        <dbReference type="PROSITE" id="PS51805"/>
    </source>
</evidence>
<name>A0AAV3RMC7_LITER</name>
<evidence type="ECO:0000256" key="4">
    <source>
        <dbReference type="PROSITE-ProRule" id="PRU00146"/>
    </source>
</evidence>
<feature type="domain" description="PHD-type" evidence="6">
    <location>
        <begin position="123"/>
        <end position="176"/>
    </location>
</feature>
<dbReference type="Proteomes" id="UP001454036">
    <property type="component" value="Unassembled WGS sequence"/>
</dbReference>
<dbReference type="InterPro" id="IPR019786">
    <property type="entry name" value="Zinc_finger_PHD-type_CS"/>
</dbReference>
<evidence type="ECO:0000256" key="3">
    <source>
        <dbReference type="ARBA" id="ARBA00022833"/>
    </source>
</evidence>
<dbReference type="InterPro" id="IPR011011">
    <property type="entry name" value="Znf_FYVE_PHD"/>
</dbReference>
<comment type="caution">
    <text evidence="8">The sequence shown here is derived from an EMBL/GenBank/DDBJ whole genome shotgun (WGS) entry which is preliminary data.</text>
</comment>
<dbReference type="CDD" id="cd15571">
    <property type="entry name" value="ePHD"/>
    <property type="match status" value="1"/>
</dbReference>
<keyword evidence="2 4" id="KW-0863">Zinc-finger</keyword>
<dbReference type="InterPro" id="IPR034732">
    <property type="entry name" value="EPHD"/>
</dbReference>
<dbReference type="EMBL" id="BAABME010010825">
    <property type="protein sequence ID" value="GAA0182325.1"/>
    <property type="molecule type" value="Genomic_DNA"/>
</dbReference>
<gene>
    <name evidence="8" type="ORF">LIER_30356</name>
</gene>
<dbReference type="PROSITE" id="PS50016">
    <property type="entry name" value="ZF_PHD_2"/>
    <property type="match status" value="1"/>
</dbReference>
<evidence type="ECO:0000259" key="6">
    <source>
        <dbReference type="PROSITE" id="PS50016"/>
    </source>
</evidence>
<dbReference type="InterPro" id="IPR001965">
    <property type="entry name" value="Znf_PHD"/>
</dbReference>